<dbReference type="AlphaFoldDB" id="A0AAD4P524"/>
<reference evidence="2 3" key="1">
    <citation type="journal article" date="2021" name="Nat. Commun.">
        <title>Incipient diploidization of the medicinal plant Perilla within 10,000 years.</title>
        <authorList>
            <person name="Zhang Y."/>
            <person name="Shen Q."/>
            <person name="Leng L."/>
            <person name="Zhang D."/>
            <person name="Chen S."/>
            <person name="Shi Y."/>
            <person name="Ning Z."/>
            <person name="Chen S."/>
        </authorList>
    </citation>
    <scope>NUCLEOTIDE SEQUENCE [LARGE SCALE GENOMIC DNA]</scope>
    <source>
        <strain evidence="3">cv. PC099</strain>
    </source>
</reference>
<sequence length="66" mass="7220">MESNSTSIQPRRRYYMAGNAYIIAEGAAFINISTTSIVSYSRAKRAASSTPIMPILPPSTTQPRLL</sequence>
<accession>A0AAD4P524</accession>
<feature type="transmembrane region" description="Helical" evidence="1">
    <location>
        <begin position="20"/>
        <end position="40"/>
    </location>
</feature>
<keyword evidence="1" id="KW-0812">Transmembrane</keyword>
<protein>
    <submittedName>
        <fullName evidence="2">Uncharacterized protein</fullName>
    </submittedName>
</protein>
<dbReference type="EMBL" id="SDAM02000152">
    <property type="protein sequence ID" value="KAH6827109.1"/>
    <property type="molecule type" value="Genomic_DNA"/>
</dbReference>
<comment type="caution">
    <text evidence="2">The sequence shown here is derived from an EMBL/GenBank/DDBJ whole genome shotgun (WGS) entry which is preliminary data.</text>
</comment>
<dbReference type="Proteomes" id="UP001190926">
    <property type="component" value="Unassembled WGS sequence"/>
</dbReference>
<keyword evidence="1" id="KW-0472">Membrane</keyword>
<name>A0AAD4P524_PERFH</name>
<evidence type="ECO:0000313" key="2">
    <source>
        <dbReference type="EMBL" id="KAH6827109.1"/>
    </source>
</evidence>
<organism evidence="2 3">
    <name type="scientific">Perilla frutescens var. hirtella</name>
    <name type="common">Perilla citriodora</name>
    <name type="synonym">Perilla setoyensis</name>
    <dbReference type="NCBI Taxonomy" id="608512"/>
    <lineage>
        <taxon>Eukaryota</taxon>
        <taxon>Viridiplantae</taxon>
        <taxon>Streptophyta</taxon>
        <taxon>Embryophyta</taxon>
        <taxon>Tracheophyta</taxon>
        <taxon>Spermatophyta</taxon>
        <taxon>Magnoliopsida</taxon>
        <taxon>eudicotyledons</taxon>
        <taxon>Gunneridae</taxon>
        <taxon>Pentapetalae</taxon>
        <taxon>asterids</taxon>
        <taxon>lamiids</taxon>
        <taxon>Lamiales</taxon>
        <taxon>Lamiaceae</taxon>
        <taxon>Nepetoideae</taxon>
        <taxon>Elsholtzieae</taxon>
        <taxon>Perilla</taxon>
    </lineage>
</organism>
<gene>
    <name evidence="2" type="ORF">C2S53_004715</name>
</gene>
<evidence type="ECO:0000313" key="3">
    <source>
        <dbReference type="Proteomes" id="UP001190926"/>
    </source>
</evidence>
<keyword evidence="1" id="KW-1133">Transmembrane helix</keyword>
<keyword evidence="3" id="KW-1185">Reference proteome</keyword>
<proteinExistence type="predicted"/>
<evidence type="ECO:0000256" key="1">
    <source>
        <dbReference type="SAM" id="Phobius"/>
    </source>
</evidence>